<dbReference type="Pfam" id="PF00440">
    <property type="entry name" value="TetR_N"/>
    <property type="match status" value="1"/>
</dbReference>
<dbReference type="InterPro" id="IPR009057">
    <property type="entry name" value="Homeodomain-like_sf"/>
</dbReference>
<keyword evidence="5" id="KW-1185">Reference proteome</keyword>
<sequence length="213" mass="25813">MSSLFENLDEEKKQRILNAAFQEFAEHGFEKASTNRIVKKAKIGKGMLFYYFNNKRELYYYLIDFSLDLVLKDYLERIDTSETDFIERLKRTAKFKLSIFAENPHLFNFIGAFVLVEKEELPLELKEKYERLYQLGHTKLYDNIDYSLFRDDIDVKKAFKLITWSIYGYEEELKQRLKRQSLAEMDYEPLFEEFYDYLEVLKISFYKQEGEKK</sequence>
<evidence type="ECO:0000256" key="2">
    <source>
        <dbReference type="PROSITE-ProRule" id="PRU00335"/>
    </source>
</evidence>
<dbReference type="GO" id="GO:0003677">
    <property type="term" value="F:DNA binding"/>
    <property type="evidence" value="ECO:0007669"/>
    <property type="project" value="UniProtKB-UniRule"/>
</dbReference>
<dbReference type="OrthoDB" id="9780939at2"/>
<dbReference type="EMBL" id="PDOD01000005">
    <property type="protein sequence ID" value="PYZ91973.1"/>
    <property type="molecule type" value="Genomic_DNA"/>
</dbReference>
<dbReference type="PRINTS" id="PR00455">
    <property type="entry name" value="HTHTETR"/>
</dbReference>
<evidence type="ECO:0000313" key="4">
    <source>
        <dbReference type="EMBL" id="PYZ91973.1"/>
    </source>
</evidence>
<evidence type="ECO:0000256" key="1">
    <source>
        <dbReference type="ARBA" id="ARBA00023125"/>
    </source>
</evidence>
<dbReference type="InterPro" id="IPR001647">
    <property type="entry name" value="HTH_TetR"/>
</dbReference>
<comment type="caution">
    <text evidence="4">The sequence shown here is derived from an EMBL/GenBank/DDBJ whole genome shotgun (WGS) entry which is preliminary data.</text>
</comment>
<accession>A0A323THA5</accession>
<dbReference type="RefSeq" id="WP_110611422.1">
    <property type="nucleotide sequence ID" value="NZ_PDOD01000005.1"/>
</dbReference>
<evidence type="ECO:0000259" key="3">
    <source>
        <dbReference type="PROSITE" id="PS50977"/>
    </source>
</evidence>
<protein>
    <submittedName>
        <fullName evidence="4">TetR family transcriptional regulator</fullName>
    </submittedName>
</protein>
<dbReference type="PANTHER" id="PTHR30328:SF54">
    <property type="entry name" value="HTH-TYPE TRANSCRIPTIONAL REPRESSOR SCO4008"/>
    <property type="match status" value="1"/>
</dbReference>
<dbReference type="SUPFAM" id="SSF46689">
    <property type="entry name" value="Homeodomain-like"/>
    <property type="match status" value="1"/>
</dbReference>
<evidence type="ECO:0000313" key="5">
    <source>
        <dbReference type="Proteomes" id="UP000248214"/>
    </source>
</evidence>
<dbReference type="InterPro" id="IPR050109">
    <property type="entry name" value="HTH-type_TetR-like_transc_reg"/>
</dbReference>
<dbReference type="GO" id="GO:0006355">
    <property type="term" value="P:regulation of DNA-templated transcription"/>
    <property type="evidence" value="ECO:0007669"/>
    <property type="project" value="UniProtKB-ARBA"/>
</dbReference>
<dbReference type="SUPFAM" id="SSF48498">
    <property type="entry name" value="Tetracyclin repressor-like, C-terminal domain"/>
    <property type="match status" value="1"/>
</dbReference>
<feature type="domain" description="HTH tetR-type" evidence="3">
    <location>
        <begin position="10"/>
        <end position="70"/>
    </location>
</feature>
<feature type="DNA-binding region" description="H-T-H motif" evidence="2">
    <location>
        <begin position="33"/>
        <end position="52"/>
    </location>
</feature>
<dbReference type="InterPro" id="IPR023772">
    <property type="entry name" value="DNA-bd_HTH_TetR-type_CS"/>
</dbReference>
<proteinExistence type="predicted"/>
<dbReference type="PROSITE" id="PS01081">
    <property type="entry name" value="HTH_TETR_1"/>
    <property type="match status" value="1"/>
</dbReference>
<dbReference type="AlphaFoldDB" id="A0A323THA5"/>
<dbReference type="PROSITE" id="PS50977">
    <property type="entry name" value="HTH_TETR_2"/>
    <property type="match status" value="1"/>
</dbReference>
<gene>
    <name evidence="4" type="ORF">CR194_17395</name>
</gene>
<dbReference type="InterPro" id="IPR036271">
    <property type="entry name" value="Tet_transcr_reg_TetR-rel_C_sf"/>
</dbReference>
<dbReference type="Proteomes" id="UP000248214">
    <property type="component" value="Unassembled WGS sequence"/>
</dbReference>
<dbReference type="Gene3D" id="1.10.357.10">
    <property type="entry name" value="Tetracycline Repressor, domain 2"/>
    <property type="match status" value="1"/>
</dbReference>
<organism evidence="4 5">
    <name type="scientific">Salipaludibacillus keqinensis</name>
    <dbReference type="NCBI Taxonomy" id="2045207"/>
    <lineage>
        <taxon>Bacteria</taxon>
        <taxon>Bacillati</taxon>
        <taxon>Bacillota</taxon>
        <taxon>Bacilli</taxon>
        <taxon>Bacillales</taxon>
        <taxon>Bacillaceae</taxon>
    </lineage>
</organism>
<name>A0A323THA5_9BACI</name>
<dbReference type="PANTHER" id="PTHR30328">
    <property type="entry name" value="TRANSCRIPTIONAL REPRESSOR"/>
    <property type="match status" value="1"/>
</dbReference>
<keyword evidence="1 2" id="KW-0238">DNA-binding</keyword>
<dbReference type="Gene3D" id="1.10.10.60">
    <property type="entry name" value="Homeodomain-like"/>
    <property type="match status" value="1"/>
</dbReference>
<reference evidence="4 5" key="1">
    <citation type="submission" date="2017-10" db="EMBL/GenBank/DDBJ databases">
        <title>Bacillus sp. nov., a halophilic bacterium isolated from a Keqin Lake.</title>
        <authorList>
            <person name="Wang H."/>
        </authorList>
    </citation>
    <scope>NUCLEOTIDE SEQUENCE [LARGE SCALE GENOMIC DNA]</scope>
    <source>
        <strain evidence="4 5">KQ-12</strain>
    </source>
</reference>